<sequence length="29" mass="3291">MEQNSQRHPRGIKVRLEDGEIGIIRASAE</sequence>
<organism evidence="1 2">
    <name type="scientific">Desulfosporosinus nitroreducens</name>
    <dbReference type="NCBI Taxonomy" id="2018668"/>
    <lineage>
        <taxon>Bacteria</taxon>
        <taxon>Bacillati</taxon>
        <taxon>Bacillota</taxon>
        <taxon>Clostridia</taxon>
        <taxon>Eubacteriales</taxon>
        <taxon>Desulfitobacteriaceae</taxon>
        <taxon>Desulfosporosinus</taxon>
    </lineage>
</organism>
<dbReference type="EMBL" id="JAMJEV010000005">
    <property type="protein sequence ID" value="MDO0822645.1"/>
    <property type="molecule type" value="Genomic_DNA"/>
</dbReference>
<protein>
    <submittedName>
        <fullName evidence="1">YwbE family protein</fullName>
    </submittedName>
</protein>
<gene>
    <name evidence="1" type="ORF">M8H41_07240</name>
</gene>
<proteinExistence type="predicted"/>
<dbReference type="RefSeq" id="WP_301999181.1">
    <property type="nucleotide sequence ID" value="NZ_JAMJEV010000005.1"/>
</dbReference>
<evidence type="ECO:0000313" key="2">
    <source>
        <dbReference type="Proteomes" id="UP001176021"/>
    </source>
</evidence>
<evidence type="ECO:0000313" key="1">
    <source>
        <dbReference type="EMBL" id="MDO0822645.1"/>
    </source>
</evidence>
<reference evidence="1" key="1">
    <citation type="submission" date="2022-05" db="EMBL/GenBank/DDBJ databases">
        <title>Expanded diversity of anoxic marine methylotrophy in a Black Sea sulfate reducing microorganism.</title>
        <authorList>
            <person name="Fischer P.Q."/>
            <person name="Stams A.J.M."/>
            <person name="Villanueva L."/>
            <person name="Sousa D.Z."/>
        </authorList>
    </citation>
    <scope>NUCLEOTIDE SEQUENCE</scope>
    <source>
        <strain evidence="1">P130</strain>
    </source>
</reference>
<dbReference type="InterPro" id="IPR019240">
    <property type="entry name" value="DUF2196"/>
</dbReference>
<dbReference type="Proteomes" id="UP001176021">
    <property type="component" value="Unassembled WGS sequence"/>
</dbReference>
<dbReference type="Pfam" id="PF09962">
    <property type="entry name" value="DUF2196"/>
    <property type="match status" value="1"/>
</dbReference>
<accession>A0ABT8QPV0</accession>
<comment type="caution">
    <text evidence="1">The sequence shown here is derived from an EMBL/GenBank/DDBJ whole genome shotgun (WGS) entry which is preliminary data.</text>
</comment>
<name>A0ABT8QPV0_9FIRM</name>
<keyword evidence="2" id="KW-1185">Reference proteome</keyword>